<proteinExistence type="predicted"/>
<sequence length="30" mass="3533">MFPTSHLHARTHAPSTKWYYYVPCLIGLLE</sequence>
<reference evidence="1" key="1">
    <citation type="submission" date="2014-09" db="EMBL/GenBank/DDBJ databases">
        <authorList>
            <person name="Magalhaes I.L.F."/>
            <person name="Oliveira U."/>
            <person name="Santos F.R."/>
            <person name="Vidigal T.H.D.A."/>
            <person name="Brescovit A.D."/>
            <person name="Santos A.J."/>
        </authorList>
    </citation>
    <scope>NUCLEOTIDE SEQUENCE</scope>
    <source>
        <tissue evidence="1">Shoot tissue taken approximately 20 cm above the soil surface</tissue>
    </source>
</reference>
<name>A0A0A8YYX1_ARUDO</name>
<accession>A0A0A8YYX1</accession>
<dbReference type="EMBL" id="GBRH01270078">
    <property type="protein sequence ID" value="JAD27817.1"/>
    <property type="molecule type" value="Transcribed_RNA"/>
</dbReference>
<organism evidence="1">
    <name type="scientific">Arundo donax</name>
    <name type="common">Giant reed</name>
    <name type="synonym">Donax arundinaceus</name>
    <dbReference type="NCBI Taxonomy" id="35708"/>
    <lineage>
        <taxon>Eukaryota</taxon>
        <taxon>Viridiplantae</taxon>
        <taxon>Streptophyta</taxon>
        <taxon>Embryophyta</taxon>
        <taxon>Tracheophyta</taxon>
        <taxon>Spermatophyta</taxon>
        <taxon>Magnoliopsida</taxon>
        <taxon>Liliopsida</taxon>
        <taxon>Poales</taxon>
        <taxon>Poaceae</taxon>
        <taxon>PACMAD clade</taxon>
        <taxon>Arundinoideae</taxon>
        <taxon>Arundineae</taxon>
        <taxon>Arundo</taxon>
    </lineage>
</organism>
<reference evidence="1" key="2">
    <citation type="journal article" date="2015" name="Data Brief">
        <title>Shoot transcriptome of the giant reed, Arundo donax.</title>
        <authorList>
            <person name="Barrero R.A."/>
            <person name="Guerrero F.D."/>
            <person name="Moolhuijzen P."/>
            <person name="Goolsby J.A."/>
            <person name="Tidwell J."/>
            <person name="Bellgard S.E."/>
            <person name="Bellgard M.I."/>
        </authorList>
    </citation>
    <scope>NUCLEOTIDE SEQUENCE</scope>
    <source>
        <tissue evidence="1">Shoot tissue taken approximately 20 cm above the soil surface</tissue>
    </source>
</reference>
<protein>
    <submittedName>
        <fullName evidence="1">Uncharacterized protein</fullName>
    </submittedName>
</protein>
<dbReference type="AlphaFoldDB" id="A0A0A8YYX1"/>
<evidence type="ECO:0000313" key="1">
    <source>
        <dbReference type="EMBL" id="JAD27817.1"/>
    </source>
</evidence>